<dbReference type="GO" id="GO:0033617">
    <property type="term" value="P:mitochondrial respiratory chain complex IV assembly"/>
    <property type="evidence" value="ECO:0007669"/>
    <property type="project" value="InterPro"/>
</dbReference>
<dbReference type="InterPro" id="IPR022533">
    <property type="entry name" value="Cox20"/>
</dbReference>
<protein>
    <recommendedName>
        <fullName evidence="3 9">Cytochrome c oxidase assembly protein COX20, mitochondrial</fullName>
    </recommendedName>
</protein>
<evidence type="ECO:0000256" key="6">
    <source>
        <dbReference type="ARBA" id="ARBA00022989"/>
    </source>
</evidence>
<gene>
    <name evidence="12" type="ORF">TWF730_000501</name>
</gene>
<sequence>MANDSSPTSPSTGAENSSPSSSSSSLPPLPDPSTVGQIPPRQKATFSDAIKSINWDSLTNIHKSPCARQTFLTGIATGFAFGGVKLVLRAPLYSACNWAVGMFTATSWVVWEACEWRRGREQDGMIRAMQIIEYKKLEREKKLEERREQLKIQKEEEERLKREAEQRWWKPW</sequence>
<feature type="compositionally biased region" description="Polar residues" evidence="11">
    <location>
        <begin position="1"/>
        <end position="16"/>
    </location>
</feature>
<comment type="subcellular location">
    <subcellularLocation>
        <location evidence="1 9">Mitochondrion inner membrane</location>
    </subcellularLocation>
</comment>
<evidence type="ECO:0000313" key="12">
    <source>
        <dbReference type="EMBL" id="KAK6363054.1"/>
    </source>
</evidence>
<evidence type="ECO:0000256" key="9">
    <source>
        <dbReference type="PIRNR" id="PIRNR007871"/>
    </source>
</evidence>
<evidence type="ECO:0000256" key="1">
    <source>
        <dbReference type="ARBA" id="ARBA00004273"/>
    </source>
</evidence>
<dbReference type="GO" id="GO:0005743">
    <property type="term" value="C:mitochondrial inner membrane"/>
    <property type="evidence" value="ECO:0007669"/>
    <property type="project" value="UniProtKB-SubCell"/>
</dbReference>
<evidence type="ECO:0000256" key="4">
    <source>
        <dbReference type="ARBA" id="ARBA00022692"/>
    </source>
</evidence>
<dbReference type="PANTHER" id="PTHR31586">
    <property type="entry name" value="CYTOCHROME C OXIDASE PROTEIN 20"/>
    <property type="match status" value="1"/>
</dbReference>
<dbReference type="Proteomes" id="UP001373714">
    <property type="component" value="Unassembled WGS sequence"/>
</dbReference>
<dbReference type="EMBL" id="JAVHNS010000001">
    <property type="protein sequence ID" value="KAK6363054.1"/>
    <property type="molecule type" value="Genomic_DNA"/>
</dbReference>
<feature type="coiled-coil region" evidence="10">
    <location>
        <begin position="127"/>
        <end position="167"/>
    </location>
</feature>
<evidence type="ECO:0000256" key="10">
    <source>
        <dbReference type="SAM" id="Coils"/>
    </source>
</evidence>
<dbReference type="PIRSF" id="PIRSF007871">
    <property type="entry name" value="Cox20"/>
    <property type="match status" value="1"/>
</dbReference>
<dbReference type="AlphaFoldDB" id="A0AAV9VLR5"/>
<keyword evidence="8 9" id="KW-0472">Membrane</keyword>
<keyword evidence="13" id="KW-1185">Reference proteome</keyword>
<feature type="region of interest" description="Disordered" evidence="11">
    <location>
        <begin position="1"/>
        <end position="41"/>
    </location>
</feature>
<dbReference type="PANTHER" id="PTHR31586:SF1">
    <property type="entry name" value="CYTOCHROME C OXIDASE ASSEMBLY PROTEIN COX20, MITOCHONDRIAL"/>
    <property type="match status" value="1"/>
</dbReference>
<comment type="similarity">
    <text evidence="2 9">Belongs to the COX20 family.</text>
</comment>
<keyword evidence="5 9" id="KW-0999">Mitochondrion inner membrane</keyword>
<name>A0AAV9VLR5_9PEZI</name>
<accession>A0AAV9VLR5</accession>
<keyword evidence="6" id="KW-1133">Transmembrane helix</keyword>
<evidence type="ECO:0000256" key="8">
    <source>
        <dbReference type="ARBA" id="ARBA00023136"/>
    </source>
</evidence>
<evidence type="ECO:0000256" key="3">
    <source>
        <dbReference type="ARBA" id="ARBA00017689"/>
    </source>
</evidence>
<evidence type="ECO:0000256" key="2">
    <source>
        <dbReference type="ARBA" id="ARBA00009575"/>
    </source>
</evidence>
<comment type="caution">
    <text evidence="12">The sequence shown here is derived from an EMBL/GenBank/DDBJ whole genome shotgun (WGS) entry which is preliminary data.</text>
</comment>
<evidence type="ECO:0000313" key="13">
    <source>
        <dbReference type="Proteomes" id="UP001373714"/>
    </source>
</evidence>
<feature type="compositionally biased region" description="Low complexity" evidence="11">
    <location>
        <begin position="17"/>
        <end position="26"/>
    </location>
</feature>
<organism evidence="12 13">
    <name type="scientific">Orbilia blumenaviensis</name>
    <dbReference type="NCBI Taxonomy" id="1796055"/>
    <lineage>
        <taxon>Eukaryota</taxon>
        <taxon>Fungi</taxon>
        <taxon>Dikarya</taxon>
        <taxon>Ascomycota</taxon>
        <taxon>Pezizomycotina</taxon>
        <taxon>Orbiliomycetes</taxon>
        <taxon>Orbiliales</taxon>
        <taxon>Orbiliaceae</taxon>
        <taxon>Orbilia</taxon>
    </lineage>
</organism>
<evidence type="ECO:0000256" key="7">
    <source>
        <dbReference type="ARBA" id="ARBA00023128"/>
    </source>
</evidence>
<keyword evidence="4" id="KW-0812">Transmembrane</keyword>
<reference evidence="12 13" key="1">
    <citation type="submission" date="2019-10" db="EMBL/GenBank/DDBJ databases">
        <authorList>
            <person name="Palmer J.M."/>
        </authorList>
    </citation>
    <scope>NUCLEOTIDE SEQUENCE [LARGE SCALE GENOMIC DNA]</scope>
    <source>
        <strain evidence="12 13">TWF730</strain>
    </source>
</reference>
<evidence type="ECO:0000256" key="11">
    <source>
        <dbReference type="SAM" id="MobiDB-lite"/>
    </source>
</evidence>
<keyword evidence="7 9" id="KW-0496">Mitochondrion</keyword>
<keyword evidence="10" id="KW-0175">Coiled coil</keyword>
<proteinExistence type="inferred from homology"/>
<dbReference type="Pfam" id="PF12597">
    <property type="entry name" value="Cox20"/>
    <property type="match status" value="1"/>
</dbReference>
<evidence type="ECO:0000256" key="5">
    <source>
        <dbReference type="ARBA" id="ARBA00022792"/>
    </source>
</evidence>
<comment type="function">
    <text evidence="9">Involved in the assembly of the cytochrome c oxidase complex.</text>
</comment>